<keyword evidence="2" id="KW-1185">Reference proteome</keyword>
<comment type="caution">
    <text evidence="1">The sequence shown here is derived from an EMBL/GenBank/DDBJ whole genome shotgun (WGS) entry which is preliminary data.</text>
</comment>
<organism evidence="1 2">
    <name type="scientific">Trichinella zimbabwensis</name>
    <dbReference type="NCBI Taxonomy" id="268475"/>
    <lineage>
        <taxon>Eukaryota</taxon>
        <taxon>Metazoa</taxon>
        <taxon>Ecdysozoa</taxon>
        <taxon>Nematoda</taxon>
        <taxon>Enoplea</taxon>
        <taxon>Dorylaimia</taxon>
        <taxon>Trichinellida</taxon>
        <taxon>Trichinellidae</taxon>
        <taxon>Trichinella</taxon>
    </lineage>
</organism>
<accession>A0A0V1HRW9</accession>
<protein>
    <submittedName>
        <fullName evidence="1">Uncharacterized protein</fullName>
    </submittedName>
</protein>
<proteinExistence type="predicted"/>
<name>A0A0V1HRW9_9BILA</name>
<reference evidence="1 2" key="1">
    <citation type="submission" date="2015-01" db="EMBL/GenBank/DDBJ databases">
        <title>Evolution of Trichinella species and genotypes.</title>
        <authorList>
            <person name="Korhonen P.K."/>
            <person name="Edoardo P."/>
            <person name="Giuseppe L.R."/>
            <person name="Gasser R.B."/>
        </authorList>
    </citation>
    <scope>NUCLEOTIDE SEQUENCE [LARGE SCALE GENOMIC DNA]</scope>
    <source>
        <strain evidence="1">ISS1029</strain>
    </source>
</reference>
<evidence type="ECO:0000313" key="1">
    <source>
        <dbReference type="EMBL" id="KRZ13055.1"/>
    </source>
</evidence>
<dbReference type="Proteomes" id="UP000055024">
    <property type="component" value="Unassembled WGS sequence"/>
</dbReference>
<evidence type="ECO:0000313" key="2">
    <source>
        <dbReference type="Proteomes" id="UP000055024"/>
    </source>
</evidence>
<dbReference type="OrthoDB" id="5941334at2759"/>
<gene>
    <name evidence="1" type="ORF">T11_2330</name>
</gene>
<sequence length="215" mass="24880">MLTDKFWWLRRRRPTEDGSNYSFQIYEYFAQRRTNVPALHGRSAARVTTYWSQVPTMRFTRNVLQLFFIDMKNTAVKRNLENCVCHVMNVGFLRFRVCSQGIKPLEKKLQLFVTSCDNRQPCMKFHSSSVVCFQSVRRGKAGTSEGDTVEPSTDGAALSLVVDASDFAADGLDGRWSTLAFFSQISVPLKQYRAFRRELLAFYLSLHHFQHWPEG</sequence>
<dbReference type="AlphaFoldDB" id="A0A0V1HRW9"/>
<dbReference type="EMBL" id="JYDP01000035">
    <property type="protein sequence ID" value="KRZ13055.1"/>
    <property type="molecule type" value="Genomic_DNA"/>
</dbReference>